<dbReference type="Proteomes" id="UP000623467">
    <property type="component" value="Unassembled WGS sequence"/>
</dbReference>
<dbReference type="AlphaFoldDB" id="A0A8H6XTK2"/>
<proteinExistence type="inferred from homology"/>
<feature type="domain" description="Alpha/beta hydrolase fold-3" evidence="3">
    <location>
        <begin position="91"/>
        <end position="302"/>
    </location>
</feature>
<protein>
    <submittedName>
        <fullName evidence="4">Abhydrolase-3 domain-containing protein</fullName>
    </submittedName>
</protein>
<accession>A0A8H6XTK2</accession>
<keyword evidence="2 4" id="KW-0378">Hydrolase</keyword>
<dbReference type="GO" id="GO:0016787">
    <property type="term" value="F:hydrolase activity"/>
    <property type="evidence" value="ECO:0007669"/>
    <property type="project" value="UniProtKB-KW"/>
</dbReference>
<evidence type="ECO:0000259" key="3">
    <source>
        <dbReference type="Pfam" id="PF07859"/>
    </source>
</evidence>
<dbReference type="InterPro" id="IPR002168">
    <property type="entry name" value="Lipase_GDXG_HIS_AS"/>
</dbReference>
<dbReference type="OrthoDB" id="408631at2759"/>
<dbReference type="PANTHER" id="PTHR48081">
    <property type="entry name" value="AB HYDROLASE SUPERFAMILY PROTEIN C4A8.06C"/>
    <property type="match status" value="1"/>
</dbReference>
<dbReference type="Gene3D" id="3.40.50.1820">
    <property type="entry name" value="alpha/beta hydrolase"/>
    <property type="match status" value="1"/>
</dbReference>
<evidence type="ECO:0000313" key="5">
    <source>
        <dbReference type="Proteomes" id="UP000623467"/>
    </source>
</evidence>
<sequence>MATPQVHQPIHPSMIPRLVPEYVEFHNKSLAQIVPPHTLPWSPTLRDAPAVPGGSTPLSVGATEDIDLTHTKFRAFTPEGESPANGWPCFIFFHGGGWTFGSISAENSFATNMCSRAKCVVLSVDYRLAPEHKYPTAVEDAVESLDWSRSWRIIEACILVTGRYSISQHLCSGGNLAAILALKAAEASPPIPLVFMLLIVPVTDNTASVENHWAENALTPWLSPARMLWFRDNYLPNKEDHTKWDASPIFAPDALLAKIPKTWIAVCECDILCGEGIAFGDKLRTVGVETEVEVYKGAPHPIMAMDGVLKIGAKMVSDAAAALGKALGTI</sequence>
<organism evidence="4 5">
    <name type="scientific">Mycena sanguinolenta</name>
    <dbReference type="NCBI Taxonomy" id="230812"/>
    <lineage>
        <taxon>Eukaryota</taxon>
        <taxon>Fungi</taxon>
        <taxon>Dikarya</taxon>
        <taxon>Basidiomycota</taxon>
        <taxon>Agaricomycotina</taxon>
        <taxon>Agaricomycetes</taxon>
        <taxon>Agaricomycetidae</taxon>
        <taxon>Agaricales</taxon>
        <taxon>Marasmiineae</taxon>
        <taxon>Mycenaceae</taxon>
        <taxon>Mycena</taxon>
    </lineage>
</organism>
<dbReference type="EMBL" id="JACAZH010000019">
    <property type="protein sequence ID" value="KAF7346177.1"/>
    <property type="molecule type" value="Genomic_DNA"/>
</dbReference>
<name>A0A8H6XTK2_9AGAR</name>
<dbReference type="SUPFAM" id="SSF53474">
    <property type="entry name" value="alpha/beta-Hydrolases"/>
    <property type="match status" value="1"/>
</dbReference>
<comment type="similarity">
    <text evidence="1">Belongs to the 'GDXG' lipolytic enzyme family.</text>
</comment>
<dbReference type="InterPro" id="IPR029058">
    <property type="entry name" value="AB_hydrolase_fold"/>
</dbReference>
<evidence type="ECO:0000256" key="1">
    <source>
        <dbReference type="ARBA" id="ARBA00010515"/>
    </source>
</evidence>
<dbReference type="PANTHER" id="PTHR48081:SF8">
    <property type="entry name" value="ALPHA_BETA HYDROLASE FOLD-3 DOMAIN-CONTAINING PROTEIN-RELATED"/>
    <property type="match status" value="1"/>
</dbReference>
<comment type="caution">
    <text evidence="4">The sequence shown here is derived from an EMBL/GenBank/DDBJ whole genome shotgun (WGS) entry which is preliminary data.</text>
</comment>
<reference evidence="4" key="1">
    <citation type="submission" date="2020-05" db="EMBL/GenBank/DDBJ databases">
        <title>Mycena genomes resolve the evolution of fungal bioluminescence.</title>
        <authorList>
            <person name="Tsai I.J."/>
        </authorList>
    </citation>
    <scope>NUCLEOTIDE SEQUENCE</scope>
    <source>
        <strain evidence="4">160909Yilan</strain>
    </source>
</reference>
<keyword evidence="5" id="KW-1185">Reference proteome</keyword>
<dbReference type="PROSITE" id="PS01173">
    <property type="entry name" value="LIPASE_GDXG_HIS"/>
    <property type="match status" value="1"/>
</dbReference>
<dbReference type="InterPro" id="IPR050300">
    <property type="entry name" value="GDXG_lipolytic_enzyme"/>
</dbReference>
<evidence type="ECO:0000256" key="2">
    <source>
        <dbReference type="ARBA" id="ARBA00022801"/>
    </source>
</evidence>
<dbReference type="Pfam" id="PF07859">
    <property type="entry name" value="Abhydrolase_3"/>
    <property type="match status" value="1"/>
</dbReference>
<evidence type="ECO:0000313" key="4">
    <source>
        <dbReference type="EMBL" id="KAF7346177.1"/>
    </source>
</evidence>
<dbReference type="InterPro" id="IPR013094">
    <property type="entry name" value="AB_hydrolase_3"/>
</dbReference>
<gene>
    <name evidence="4" type="ORF">MSAN_01844500</name>
</gene>